<reference evidence="3" key="1">
    <citation type="journal article" date="2022" name="Int. J. Mol. Sci.">
        <title>Draft Genome of Tanacetum Coccineum: Genomic Comparison of Closely Related Tanacetum-Family Plants.</title>
        <authorList>
            <person name="Yamashiro T."/>
            <person name="Shiraishi A."/>
            <person name="Nakayama K."/>
            <person name="Satake H."/>
        </authorList>
    </citation>
    <scope>NUCLEOTIDE SEQUENCE</scope>
</reference>
<keyword evidence="3" id="KW-0548">Nucleotidyltransferase</keyword>
<evidence type="ECO:0000313" key="3">
    <source>
        <dbReference type="EMBL" id="GJT19459.1"/>
    </source>
</evidence>
<protein>
    <submittedName>
        <fullName evidence="3">Reverse transcriptase domain-containing protein</fullName>
    </submittedName>
</protein>
<reference evidence="3" key="2">
    <citation type="submission" date="2022-01" db="EMBL/GenBank/DDBJ databases">
        <authorList>
            <person name="Yamashiro T."/>
            <person name="Shiraishi A."/>
            <person name="Satake H."/>
            <person name="Nakayama K."/>
        </authorList>
    </citation>
    <scope>NUCLEOTIDE SEQUENCE</scope>
</reference>
<keyword evidence="3" id="KW-0808">Transferase</keyword>
<feature type="domain" description="Retrotransposon gag" evidence="2">
    <location>
        <begin position="93"/>
        <end position="154"/>
    </location>
</feature>
<feature type="region of interest" description="Disordered" evidence="1">
    <location>
        <begin position="1"/>
        <end position="35"/>
    </location>
</feature>
<dbReference type="Proteomes" id="UP001151760">
    <property type="component" value="Unassembled WGS sequence"/>
</dbReference>
<organism evidence="3 4">
    <name type="scientific">Tanacetum coccineum</name>
    <dbReference type="NCBI Taxonomy" id="301880"/>
    <lineage>
        <taxon>Eukaryota</taxon>
        <taxon>Viridiplantae</taxon>
        <taxon>Streptophyta</taxon>
        <taxon>Embryophyta</taxon>
        <taxon>Tracheophyta</taxon>
        <taxon>Spermatophyta</taxon>
        <taxon>Magnoliopsida</taxon>
        <taxon>eudicotyledons</taxon>
        <taxon>Gunneridae</taxon>
        <taxon>Pentapetalae</taxon>
        <taxon>asterids</taxon>
        <taxon>campanulids</taxon>
        <taxon>Asterales</taxon>
        <taxon>Asteraceae</taxon>
        <taxon>Asteroideae</taxon>
        <taxon>Anthemideae</taxon>
        <taxon>Anthemidinae</taxon>
        <taxon>Tanacetum</taxon>
    </lineage>
</organism>
<dbReference type="EMBL" id="BQNB010013719">
    <property type="protein sequence ID" value="GJT19459.1"/>
    <property type="molecule type" value="Genomic_DNA"/>
</dbReference>
<keyword evidence="3" id="KW-0695">RNA-directed DNA polymerase</keyword>
<name>A0ABQ5BZ00_9ASTR</name>
<dbReference type="Pfam" id="PF03732">
    <property type="entry name" value="Retrotrans_gag"/>
    <property type="match status" value="1"/>
</dbReference>
<keyword evidence="4" id="KW-1185">Reference proteome</keyword>
<feature type="compositionally biased region" description="Polar residues" evidence="1">
    <location>
        <begin position="11"/>
        <end position="28"/>
    </location>
</feature>
<evidence type="ECO:0000256" key="1">
    <source>
        <dbReference type="SAM" id="MobiDB-lite"/>
    </source>
</evidence>
<feature type="region of interest" description="Disordered" evidence="1">
    <location>
        <begin position="146"/>
        <end position="165"/>
    </location>
</feature>
<evidence type="ECO:0000259" key="2">
    <source>
        <dbReference type="Pfam" id="PF03732"/>
    </source>
</evidence>
<comment type="caution">
    <text evidence="3">The sequence shown here is derived from an EMBL/GenBank/DDBJ whole genome shotgun (WGS) entry which is preliminary data.</text>
</comment>
<dbReference type="GO" id="GO:0003964">
    <property type="term" value="F:RNA-directed DNA polymerase activity"/>
    <property type="evidence" value="ECO:0007669"/>
    <property type="project" value="UniProtKB-KW"/>
</dbReference>
<gene>
    <name evidence="3" type="ORF">Tco_0878165</name>
</gene>
<dbReference type="InterPro" id="IPR005162">
    <property type="entry name" value="Retrotrans_gag_dom"/>
</dbReference>
<accession>A0ABQ5BZ00</accession>
<sequence>MTLRGRDEDSSNPGLTRLTASEEATNLPTRRPSRDVGRVLLHAARETARDPLRPIRVDTVFRHYGDQFGLTQWFEKMESVFSISNCTTTSQVKFASCTLQDNALTWWNSHVKTTTPEAAHAMPWATLKKMMTDKYYARVKENKYDELSKNNQNNNRRKRGRTQAMRTTAEIEQEIIRRLNLVFQSVLNNHEGVLVHLCANNCKRVGHLTNRL</sequence>
<proteinExistence type="predicted"/>
<evidence type="ECO:0000313" key="4">
    <source>
        <dbReference type="Proteomes" id="UP001151760"/>
    </source>
</evidence>